<dbReference type="Proteomes" id="UP001225596">
    <property type="component" value="Unassembled WGS sequence"/>
</dbReference>
<evidence type="ECO:0000259" key="3">
    <source>
        <dbReference type="PROSITE" id="PS50110"/>
    </source>
</evidence>
<dbReference type="InterPro" id="IPR011006">
    <property type="entry name" value="CheY-like_superfamily"/>
</dbReference>
<dbReference type="Pfam" id="PF00072">
    <property type="entry name" value="Response_reg"/>
    <property type="match status" value="1"/>
</dbReference>
<evidence type="ECO:0000313" key="4">
    <source>
        <dbReference type="EMBL" id="MDQ9172331.1"/>
    </source>
</evidence>
<sequence length="144" mass="15772">MQSLPKENSGKTNASAIAFHVLIVEDNSDLAKLFSDLFGVMGCTSDIALNAKSGFEKALQNPPDLVFSDLRLPGDKNGFDLAQDFRAHKSLSGTPLVAVTGSCEPEDFVRAEKAGFDRIFTKPFKFAEIHKLLRDLQEKKAQAQ</sequence>
<dbReference type="InterPro" id="IPR050595">
    <property type="entry name" value="Bact_response_regulator"/>
</dbReference>
<keyword evidence="5" id="KW-1185">Reference proteome</keyword>
<dbReference type="PROSITE" id="PS50110">
    <property type="entry name" value="RESPONSE_REGULATORY"/>
    <property type="match status" value="1"/>
</dbReference>
<gene>
    <name evidence="4" type="ORF">Q8A64_18145</name>
</gene>
<proteinExistence type="predicted"/>
<keyword evidence="1 2" id="KW-0597">Phosphoprotein</keyword>
<name>A0ABU1BTH1_9BURK</name>
<feature type="domain" description="Response regulatory" evidence="3">
    <location>
        <begin position="20"/>
        <end position="137"/>
    </location>
</feature>
<dbReference type="PANTHER" id="PTHR44591:SF3">
    <property type="entry name" value="RESPONSE REGULATORY DOMAIN-CONTAINING PROTEIN"/>
    <property type="match status" value="1"/>
</dbReference>
<dbReference type="InterPro" id="IPR001789">
    <property type="entry name" value="Sig_transdc_resp-reg_receiver"/>
</dbReference>
<organism evidence="4 5">
    <name type="scientific">Keguizhuia sedimenti</name>
    <dbReference type="NCBI Taxonomy" id="3064264"/>
    <lineage>
        <taxon>Bacteria</taxon>
        <taxon>Pseudomonadati</taxon>
        <taxon>Pseudomonadota</taxon>
        <taxon>Betaproteobacteria</taxon>
        <taxon>Burkholderiales</taxon>
        <taxon>Oxalobacteraceae</taxon>
        <taxon>Keguizhuia</taxon>
    </lineage>
</organism>
<evidence type="ECO:0000313" key="5">
    <source>
        <dbReference type="Proteomes" id="UP001225596"/>
    </source>
</evidence>
<evidence type="ECO:0000256" key="1">
    <source>
        <dbReference type="ARBA" id="ARBA00022553"/>
    </source>
</evidence>
<dbReference type="SUPFAM" id="SSF52172">
    <property type="entry name" value="CheY-like"/>
    <property type="match status" value="1"/>
</dbReference>
<dbReference type="SMART" id="SM00448">
    <property type="entry name" value="REC"/>
    <property type="match status" value="1"/>
</dbReference>
<dbReference type="RefSeq" id="WP_338438366.1">
    <property type="nucleotide sequence ID" value="NZ_JAUYVH010000021.1"/>
</dbReference>
<dbReference type="EMBL" id="JAUYVH010000021">
    <property type="protein sequence ID" value="MDQ9172331.1"/>
    <property type="molecule type" value="Genomic_DNA"/>
</dbReference>
<protein>
    <submittedName>
        <fullName evidence="4">Response regulator</fullName>
    </submittedName>
</protein>
<dbReference type="Gene3D" id="3.40.50.2300">
    <property type="match status" value="1"/>
</dbReference>
<evidence type="ECO:0000256" key="2">
    <source>
        <dbReference type="PROSITE-ProRule" id="PRU00169"/>
    </source>
</evidence>
<reference evidence="4 5" key="1">
    <citation type="submission" date="2023-08" db="EMBL/GenBank/DDBJ databases">
        <title>Oxalobacteraceae gen .nov., isolated from river sludge outside the plant.</title>
        <authorList>
            <person name="Zhao S.Y."/>
        </authorList>
    </citation>
    <scope>NUCLEOTIDE SEQUENCE [LARGE SCALE GENOMIC DNA]</scope>
    <source>
        <strain evidence="4 5">R-40</strain>
    </source>
</reference>
<comment type="caution">
    <text evidence="4">The sequence shown here is derived from an EMBL/GenBank/DDBJ whole genome shotgun (WGS) entry which is preliminary data.</text>
</comment>
<accession>A0ABU1BTH1</accession>
<dbReference type="PANTHER" id="PTHR44591">
    <property type="entry name" value="STRESS RESPONSE REGULATOR PROTEIN 1"/>
    <property type="match status" value="1"/>
</dbReference>
<feature type="modified residue" description="4-aspartylphosphate" evidence="2">
    <location>
        <position position="69"/>
    </location>
</feature>